<feature type="region of interest" description="Disordered" evidence="1">
    <location>
        <begin position="1"/>
        <end position="22"/>
    </location>
</feature>
<proteinExistence type="predicted"/>
<gene>
    <name evidence="2" type="ORF">E2C01_075512</name>
</gene>
<dbReference type="AlphaFoldDB" id="A0A5B7IF86"/>
<dbReference type="EMBL" id="VSRR010055392">
    <property type="protein sequence ID" value="MPC80915.1"/>
    <property type="molecule type" value="Genomic_DNA"/>
</dbReference>
<protein>
    <submittedName>
        <fullName evidence="2">Uncharacterized protein</fullName>
    </submittedName>
</protein>
<comment type="caution">
    <text evidence="2">The sequence shown here is derived from an EMBL/GenBank/DDBJ whole genome shotgun (WGS) entry which is preliminary data.</text>
</comment>
<evidence type="ECO:0000313" key="2">
    <source>
        <dbReference type="EMBL" id="MPC80915.1"/>
    </source>
</evidence>
<organism evidence="2 3">
    <name type="scientific">Portunus trituberculatus</name>
    <name type="common">Swimming crab</name>
    <name type="synonym">Neptunus trituberculatus</name>
    <dbReference type="NCBI Taxonomy" id="210409"/>
    <lineage>
        <taxon>Eukaryota</taxon>
        <taxon>Metazoa</taxon>
        <taxon>Ecdysozoa</taxon>
        <taxon>Arthropoda</taxon>
        <taxon>Crustacea</taxon>
        <taxon>Multicrustacea</taxon>
        <taxon>Malacostraca</taxon>
        <taxon>Eumalacostraca</taxon>
        <taxon>Eucarida</taxon>
        <taxon>Decapoda</taxon>
        <taxon>Pleocyemata</taxon>
        <taxon>Brachyura</taxon>
        <taxon>Eubrachyura</taxon>
        <taxon>Portunoidea</taxon>
        <taxon>Portunidae</taxon>
        <taxon>Portuninae</taxon>
        <taxon>Portunus</taxon>
    </lineage>
</organism>
<accession>A0A5B7IF86</accession>
<reference evidence="2 3" key="1">
    <citation type="submission" date="2019-05" db="EMBL/GenBank/DDBJ databases">
        <title>Another draft genome of Portunus trituberculatus and its Hox gene families provides insights of decapod evolution.</title>
        <authorList>
            <person name="Jeong J.-H."/>
            <person name="Song I."/>
            <person name="Kim S."/>
            <person name="Choi T."/>
            <person name="Kim D."/>
            <person name="Ryu S."/>
            <person name="Kim W."/>
        </authorList>
    </citation>
    <scope>NUCLEOTIDE SEQUENCE [LARGE SCALE GENOMIC DNA]</scope>
    <source>
        <tissue evidence="2">Muscle</tissue>
    </source>
</reference>
<sequence>MGEARRGVWTSPEEGRGRLRGGQRFPDGAWSLARWEASVLLLPAHKPTPALLSLAVRLATREALSCVTRLQGSSSPRLRLVGEDVCCARDKVHVLPLSGTS</sequence>
<keyword evidence="3" id="KW-1185">Reference proteome</keyword>
<evidence type="ECO:0000256" key="1">
    <source>
        <dbReference type="SAM" id="MobiDB-lite"/>
    </source>
</evidence>
<name>A0A5B7IF86_PORTR</name>
<evidence type="ECO:0000313" key="3">
    <source>
        <dbReference type="Proteomes" id="UP000324222"/>
    </source>
</evidence>
<dbReference type="Proteomes" id="UP000324222">
    <property type="component" value="Unassembled WGS sequence"/>
</dbReference>